<dbReference type="SUPFAM" id="SSF102712">
    <property type="entry name" value="JAB1/MPN domain"/>
    <property type="match status" value="1"/>
</dbReference>
<dbReference type="AlphaFoldDB" id="A0ABD2XN37"/>
<feature type="coiled-coil region" evidence="8">
    <location>
        <begin position="226"/>
        <end position="253"/>
    </location>
</feature>
<dbReference type="EMBL" id="JBJJXI010000018">
    <property type="protein sequence ID" value="KAL3406896.1"/>
    <property type="molecule type" value="Genomic_DNA"/>
</dbReference>
<dbReference type="Pfam" id="PF18110">
    <property type="entry name" value="BRCC36_C"/>
    <property type="match status" value="1"/>
</dbReference>
<organism evidence="10 11">
    <name type="scientific">Trichogramma kaykai</name>
    <dbReference type="NCBI Taxonomy" id="54128"/>
    <lineage>
        <taxon>Eukaryota</taxon>
        <taxon>Metazoa</taxon>
        <taxon>Ecdysozoa</taxon>
        <taxon>Arthropoda</taxon>
        <taxon>Hexapoda</taxon>
        <taxon>Insecta</taxon>
        <taxon>Pterygota</taxon>
        <taxon>Neoptera</taxon>
        <taxon>Endopterygota</taxon>
        <taxon>Hymenoptera</taxon>
        <taxon>Apocrita</taxon>
        <taxon>Proctotrupomorpha</taxon>
        <taxon>Chalcidoidea</taxon>
        <taxon>Trichogrammatidae</taxon>
        <taxon>Trichogramma</taxon>
    </lineage>
</organism>
<evidence type="ECO:0000256" key="2">
    <source>
        <dbReference type="ARBA" id="ARBA00022670"/>
    </source>
</evidence>
<dbReference type="InterPro" id="IPR040749">
    <property type="entry name" value="BRCC36_C"/>
</dbReference>
<evidence type="ECO:0000256" key="8">
    <source>
        <dbReference type="SAM" id="Coils"/>
    </source>
</evidence>
<dbReference type="GO" id="GO:0006508">
    <property type="term" value="P:proteolysis"/>
    <property type="evidence" value="ECO:0007669"/>
    <property type="project" value="UniProtKB-KW"/>
</dbReference>
<protein>
    <recommendedName>
        <fullName evidence="9">MPN domain-containing protein</fullName>
    </recommendedName>
</protein>
<dbReference type="CDD" id="cd08068">
    <property type="entry name" value="MPN_BRCC36"/>
    <property type="match status" value="1"/>
</dbReference>
<evidence type="ECO:0000256" key="5">
    <source>
        <dbReference type="ARBA" id="ARBA00022801"/>
    </source>
</evidence>
<proteinExistence type="inferred from homology"/>
<dbReference type="SMART" id="SM00232">
    <property type="entry name" value="JAB_MPN"/>
    <property type="match status" value="1"/>
</dbReference>
<dbReference type="InterPro" id="IPR000555">
    <property type="entry name" value="JAMM/MPN+_dom"/>
</dbReference>
<accession>A0ABD2XN37</accession>
<keyword evidence="7" id="KW-0482">Metalloprotease</keyword>
<reference evidence="10 11" key="1">
    <citation type="journal article" date="2024" name="bioRxiv">
        <title>A reference genome for Trichogramma kaykai: A tiny desert-dwelling parasitoid wasp with competing sex-ratio distorters.</title>
        <authorList>
            <person name="Culotta J."/>
            <person name="Lindsey A.R."/>
        </authorList>
    </citation>
    <scope>NUCLEOTIDE SEQUENCE [LARGE SCALE GENOMIC DNA]</scope>
    <source>
        <strain evidence="10 11">KSX58</strain>
    </source>
</reference>
<keyword evidence="5" id="KW-0378">Hydrolase</keyword>
<name>A0ABD2XN37_9HYME</name>
<evidence type="ECO:0000259" key="9">
    <source>
        <dbReference type="PROSITE" id="PS50249"/>
    </source>
</evidence>
<dbReference type="InterPro" id="IPR037518">
    <property type="entry name" value="MPN"/>
</dbReference>
<dbReference type="InterPro" id="IPR050242">
    <property type="entry name" value="JAMM_MPN+_peptidase_M67A"/>
</dbReference>
<comment type="similarity">
    <text evidence="1">Belongs to the peptidase M67A family. BRCC36 subfamily.</text>
</comment>
<comment type="caution">
    <text evidence="10">The sequence shown here is derived from an EMBL/GenBank/DDBJ whole genome shotgun (WGS) entry which is preliminary data.</text>
</comment>
<feature type="domain" description="MPN" evidence="9">
    <location>
        <begin position="5"/>
        <end position="147"/>
    </location>
</feature>
<keyword evidence="11" id="KW-1185">Reference proteome</keyword>
<evidence type="ECO:0000256" key="7">
    <source>
        <dbReference type="ARBA" id="ARBA00023049"/>
    </source>
</evidence>
<dbReference type="Proteomes" id="UP001627154">
    <property type="component" value="Unassembled WGS sequence"/>
</dbReference>
<dbReference type="PANTHER" id="PTHR10410">
    <property type="entry name" value="EUKARYOTIC TRANSLATION INITIATION FACTOR 3 -RELATED"/>
    <property type="match status" value="1"/>
</dbReference>
<keyword evidence="2" id="KW-0645">Protease</keyword>
<dbReference type="Pfam" id="PF01398">
    <property type="entry name" value="JAB"/>
    <property type="match status" value="1"/>
</dbReference>
<keyword evidence="6" id="KW-0862">Zinc</keyword>
<evidence type="ECO:0000256" key="3">
    <source>
        <dbReference type="ARBA" id="ARBA00022723"/>
    </source>
</evidence>
<dbReference type="GO" id="GO:0046872">
    <property type="term" value="F:metal ion binding"/>
    <property type="evidence" value="ECO:0007669"/>
    <property type="project" value="UniProtKB-KW"/>
</dbReference>
<dbReference type="Gene3D" id="3.40.140.10">
    <property type="entry name" value="Cytidine Deaminase, domain 2"/>
    <property type="match status" value="1"/>
</dbReference>
<evidence type="ECO:0000313" key="10">
    <source>
        <dbReference type="EMBL" id="KAL3406896.1"/>
    </source>
</evidence>
<dbReference type="GO" id="GO:0008237">
    <property type="term" value="F:metallopeptidase activity"/>
    <property type="evidence" value="ECO:0007669"/>
    <property type="project" value="UniProtKB-KW"/>
</dbReference>
<evidence type="ECO:0000256" key="1">
    <source>
        <dbReference type="ARBA" id="ARBA00008021"/>
    </source>
</evidence>
<evidence type="ECO:0000256" key="6">
    <source>
        <dbReference type="ARBA" id="ARBA00022833"/>
    </source>
</evidence>
<evidence type="ECO:0000313" key="11">
    <source>
        <dbReference type="Proteomes" id="UP001627154"/>
    </source>
</evidence>
<evidence type="ECO:0000256" key="4">
    <source>
        <dbReference type="ARBA" id="ARBA00022786"/>
    </source>
</evidence>
<keyword evidence="3" id="KW-0479">Metal-binding</keyword>
<gene>
    <name evidence="10" type="ORF">TKK_001013</name>
</gene>
<keyword evidence="4" id="KW-0833">Ubl conjugation pathway</keyword>
<dbReference type="InterPro" id="IPR033860">
    <property type="entry name" value="MPN_BRCC36"/>
</dbReference>
<dbReference type="PROSITE" id="PS50249">
    <property type="entry name" value="MPN"/>
    <property type="match status" value="1"/>
</dbReference>
<sequence>MLRKVEINDDVYLVCLQHALSTENYEVMGLLIGDHNNGVTEISAAIILRRSEKKKDRVEISPHQLINATSEAEQLTETMGRKMKVVGWYHSHPHITVFPSHVDTNTQQMYQTMDPEFVGLIFSVFTEDKSNRAREVEMTCFQTHNGSAQDIPISINYTSDISKHCSTTMVNLSKILAQEEEDMTVDSKRHPDRLTAIHNEAVQTRALGHVTDIVTRPLLQVFIERLKSNNNRVAYLKNHIEELKKELEDLKEAGRC</sequence>
<keyword evidence="8" id="KW-0175">Coiled coil</keyword>